<keyword evidence="3" id="KW-0547">Nucleotide-binding</keyword>
<dbReference type="EMBL" id="CP017603">
    <property type="protein sequence ID" value="AOY75205.1"/>
    <property type="molecule type" value="Genomic_DNA"/>
</dbReference>
<evidence type="ECO:0000256" key="3">
    <source>
        <dbReference type="ARBA" id="ARBA00022741"/>
    </source>
</evidence>
<keyword evidence="2" id="KW-0479">Metal-binding</keyword>
<evidence type="ECO:0000313" key="8">
    <source>
        <dbReference type="EMBL" id="ARE89636.1"/>
    </source>
</evidence>
<keyword evidence="5" id="KW-0460">Magnesium</keyword>
<dbReference type="RefSeq" id="WP_070964560.1">
    <property type="nucleotide sequence ID" value="NZ_CP017603.1"/>
</dbReference>
<dbReference type="Proteomes" id="UP000177894">
    <property type="component" value="Chromosome"/>
</dbReference>
<evidence type="ECO:0000313" key="9">
    <source>
        <dbReference type="Proteomes" id="UP000177894"/>
    </source>
</evidence>
<sequence>MVAINKLFTEYHNNVLKNKEAHLKEYRRVFAEVQASPAKYKNKPVEFLYQPMFFSQEDFERFQQLTAQLLDILKKVVLQYLKEEDFRKHFNFTPLLEKLILKDPGYDIDVPMGRFDIFYPFNDDFQFCELNADGSSGMVEERELQHIFRNSLAIRELEEKYGFTGFELFDSWVEALLRNYRQFSGKEEKPRIAIVDWFSSSIPSEFLEFQKAFERNGCTTMIADIRHLTYRNKKLYYQDTEIDCIYRRAVTWEIIDHAEEVGDFIQAYLEGSVCVVGPIRSQIIHNKNIFSILHDPVKTPFLTEEERKFVEQHIPYTTLFDCKNKELVAFAITNKDQLVLKPMDRYASSGVYIGKDFTIQQWKELMEKEAERDYLLQQLCQIPKLPMAMFTDDDVRFIENNYIIGLFMYNEKLQGIYTRVGRKNIIGSIAECFTLPNFIVSKKL</sequence>
<gene>
    <name evidence="7" type="ORF">BJL90_04380</name>
    <name evidence="8" type="ORF">CLFO_41170</name>
</gene>
<feature type="domain" description="Glutathionylspermidine synthase pre-ATP-grasp-like" evidence="6">
    <location>
        <begin position="53"/>
        <end position="431"/>
    </location>
</feature>
<evidence type="ECO:0000313" key="10">
    <source>
        <dbReference type="Proteomes" id="UP000192478"/>
    </source>
</evidence>
<proteinExistence type="predicted"/>
<dbReference type="GO" id="GO:0005524">
    <property type="term" value="F:ATP binding"/>
    <property type="evidence" value="ECO:0007669"/>
    <property type="project" value="UniProtKB-KW"/>
</dbReference>
<dbReference type="KEGG" id="cfm:BJL90_04380"/>
<dbReference type="EMBL" id="CP020559">
    <property type="protein sequence ID" value="ARE89636.1"/>
    <property type="molecule type" value="Genomic_DNA"/>
</dbReference>
<dbReference type="Proteomes" id="UP000192478">
    <property type="component" value="Chromosome"/>
</dbReference>
<organism evidence="8 10">
    <name type="scientific">Clostridium formicaceticum</name>
    <dbReference type="NCBI Taxonomy" id="1497"/>
    <lineage>
        <taxon>Bacteria</taxon>
        <taxon>Bacillati</taxon>
        <taxon>Bacillota</taxon>
        <taxon>Clostridia</taxon>
        <taxon>Eubacteriales</taxon>
        <taxon>Clostridiaceae</taxon>
        <taxon>Clostridium</taxon>
    </lineage>
</organism>
<dbReference type="GO" id="GO:0016874">
    <property type="term" value="F:ligase activity"/>
    <property type="evidence" value="ECO:0007669"/>
    <property type="project" value="UniProtKB-KW"/>
</dbReference>
<evidence type="ECO:0000256" key="4">
    <source>
        <dbReference type="ARBA" id="ARBA00022840"/>
    </source>
</evidence>
<dbReference type="InterPro" id="IPR005494">
    <property type="entry name" value="GSPS_pre-ATP-grasp-like_dom"/>
</dbReference>
<keyword evidence="1" id="KW-0436">Ligase</keyword>
<dbReference type="GO" id="GO:0046872">
    <property type="term" value="F:metal ion binding"/>
    <property type="evidence" value="ECO:0007669"/>
    <property type="project" value="UniProtKB-KW"/>
</dbReference>
<protein>
    <submittedName>
        <fullName evidence="8">Glutathionylspermidine synthase</fullName>
    </submittedName>
</protein>
<dbReference type="AlphaFoldDB" id="A0AAC9RP91"/>
<keyword evidence="9" id="KW-1185">Reference proteome</keyword>
<evidence type="ECO:0000313" key="7">
    <source>
        <dbReference type="EMBL" id="AOY75205.1"/>
    </source>
</evidence>
<evidence type="ECO:0000256" key="5">
    <source>
        <dbReference type="ARBA" id="ARBA00022842"/>
    </source>
</evidence>
<name>A0AAC9RP91_9CLOT</name>
<accession>A0AAC9RP91</accession>
<reference evidence="8 10" key="2">
    <citation type="submission" date="2017-03" db="EMBL/GenBank/DDBJ databases">
        <title>Complete sequence of Clostridium formicaceticum DSM 92.</title>
        <authorList>
            <person name="Poehlein A."/>
            <person name="Karl M."/>
            <person name="Bengelsdorf F.R."/>
            <person name="Duerre P."/>
            <person name="Daniel R."/>
        </authorList>
    </citation>
    <scope>NUCLEOTIDE SEQUENCE [LARGE SCALE GENOMIC DNA]</scope>
    <source>
        <strain evidence="8 10">DSM 92</strain>
    </source>
</reference>
<evidence type="ECO:0000259" key="6">
    <source>
        <dbReference type="Pfam" id="PF03738"/>
    </source>
</evidence>
<evidence type="ECO:0000256" key="1">
    <source>
        <dbReference type="ARBA" id="ARBA00022598"/>
    </source>
</evidence>
<dbReference type="SUPFAM" id="SSF56059">
    <property type="entry name" value="Glutathione synthetase ATP-binding domain-like"/>
    <property type="match status" value="1"/>
</dbReference>
<evidence type="ECO:0000256" key="2">
    <source>
        <dbReference type="ARBA" id="ARBA00022723"/>
    </source>
</evidence>
<keyword evidence="4" id="KW-0067">ATP-binding</keyword>
<dbReference type="Gene3D" id="3.30.1490.270">
    <property type="match status" value="1"/>
</dbReference>
<dbReference type="Pfam" id="PF03738">
    <property type="entry name" value="GSP_synth"/>
    <property type="match status" value="1"/>
</dbReference>
<reference evidence="7 9" key="1">
    <citation type="submission" date="2016-10" db="EMBL/GenBank/DDBJ databases">
        <title>Complete Genome Sequence of Acetogen Clostridium formicoaceticum ATCC 27076.</title>
        <authorList>
            <person name="Bao T."/>
            <person name="Cheng C."/>
            <person name="Zhao J."/>
            <person name="Yang S.-T."/>
            <person name="Wang J."/>
            <person name="Wang M."/>
        </authorList>
    </citation>
    <scope>NUCLEOTIDE SEQUENCE [LARGE SCALE GENOMIC DNA]</scope>
    <source>
        <strain evidence="7 9">ATCC 27076</strain>
    </source>
</reference>